<organism evidence="1 2">
    <name type="scientific">Elysia crispata</name>
    <name type="common">lettuce slug</name>
    <dbReference type="NCBI Taxonomy" id="231223"/>
    <lineage>
        <taxon>Eukaryota</taxon>
        <taxon>Metazoa</taxon>
        <taxon>Spiralia</taxon>
        <taxon>Lophotrochozoa</taxon>
        <taxon>Mollusca</taxon>
        <taxon>Gastropoda</taxon>
        <taxon>Heterobranchia</taxon>
        <taxon>Euthyneura</taxon>
        <taxon>Panpulmonata</taxon>
        <taxon>Sacoglossa</taxon>
        <taxon>Placobranchoidea</taxon>
        <taxon>Plakobranchidae</taxon>
        <taxon>Elysia</taxon>
    </lineage>
</organism>
<keyword evidence="2" id="KW-1185">Reference proteome</keyword>
<dbReference type="AlphaFoldDB" id="A0AAE1CXX3"/>
<evidence type="ECO:0000313" key="1">
    <source>
        <dbReference type="EMBL" id="KAK3743821.1"/>
    </source>
</evidence>
<evidence type="ECO:0000313" key="2">
    <source>
        <dbReference type="Proteomes" id="UP001283361"/>
    </source>
</evidence>
<accession>A0AAE1CXX3</accession>
<name>A0AAE1CXX3_9GAST</name>
<comment type="caution">
    <text evidence="1">The sequence shown here is derived from an EMBL/GenBank/DDBJ whole genome shotgun (WGS) entry which is preliminary data.</text>
</comment>
<proteinExistence type="predicted"/>
<sequence length="110" mass="11684">MATLSQFGVTHVTVPGHVSPQTGPGHTDTVQFSPLFGQSVVSACPTPSQTAAAIRSSLTGKEPRLWRSDVSTQTVLEIRTILSFDIVSILVVTATENLCVVTHKSDPLVK</sequence>
<reference evidence="1" key="1">
    <citation type="journal article" date="2023" name="G3 (Bethesda)">
        <title>A reference genome for the long-term kleptoplast-retaining sea slug Elysia crispata morphotype clarki.</title>
        <authorList>
            <person name="Eastman K.E."/>
            <person name="Pendleton A.L."/>
            <person name="Shaikh M.A."/>
            <person name="Suttiyut T."/>
            <person name="Ogas R."/>
            <person name="Tomko P."/>
            <person name="Gavelis G."/>
            <person name="Widhalm J.R."/>
            <person name="Wisecaver J.H."/>
        </authorList>
    </citation>
    <scope>NUCLEOTIDE SEQUENCE</scope>
    <source>
        <strain evidence="1">ECLA1</strain>
    </source>
</reference>
<protein>
    <submittedName>
        <fullName evidence="1">Uncharacterized protein</fullName>
    </submittedName>
</protein>
<gene>
    <name evidence="1" type="ORF">RRG08_043552</name>
</gene>
<dbReference type="Proteomes" id="UP001283361">
    <property type="component" value="Unassembled WGS sequence"/>
</dbReference>
<dbReference type="EMBL" id="JAWDGP010006298">
    <property type="protein sequence ID" value="KAK3743821.1"/>
    <property type="molecule type" value="Genomic_DNA"/>
</dbReference>